<evidence type="ECO:0000313" key="5">
    <source>
        <dbReference type="Proteomes" id="UP000462501"/>
    </source>
</evidence>
<gene>
    <name evidence="2" type="ORF">ERS852551_03192</name>
    <name evidence="3" type="ORF">FMM72_14005</name>
</gene>
<evidence type="ECO:0000313" key="3">
    <source>
        <dbReference type="EMBL" id="NDO40325.1"/>
    </source>
</evidence>
<reference evidence="3 5" key="2">
    <citation type="submission" date="2019-06" db="EMBL/GenBank/DDBJ databases">
        <title>Draft genome sequences of 15 bacterial species constituting the stable defined intestinal microbiota of the GM15 gnotobiotic mouse model.</title>
        <authorList>
            <person name="Elie C."/>
            <person name="Mathieu A."/>
            <person name="Saliou A."/>
            <person name="Darnaud M."/>
            <person name="Leulier F."/>
            <person name="Tamellini A."/>
        </authorList>
    </citation>
    <scope>NUCLEOTIDE SEQUENCE [LARGE SCALE GENOMIC DNA]</scope>
    <source>
        <strain evidence="3 5">JM4-15</strain>
    </source>
</reference>
<feature type="chain" id="PRO_5041795344" evidence="1">
    <location>
        <begin position="20"/>
        <end position="223"/>
    </location>
</feature>
<evidence type="ECO:0000256" key="1">
    <source>
        <dbReference type="SAM" id="SignalP"/>
    </source>
</evidence>
<dbReference type="Proteomes" id="UP000462501">
    <property type="component" value="Unassembled WGS sequence"/>
</dbReference>
<proteinExistence type="predicted"/>
<feature type="signal peptide" evidence="1">
    <location>
        <begin position="1"/>
        <end position="19"/>
    </location>
</feature>
<dbReference type="RefSeq" id="WP_006873565.1">
    <property type="nucleotide sequence ID" value="NZ_CABIWA010000020.1"/>
</dbReference>
<dbReference type="EMBL" id="VIQT01000020">
    <property type="protein sequence ID" value="NDO40325.1"/>
    <property type="molecule type" value="Genomic_DNA"/>
</dbReference>
<protein>
    <submittedName>
        <fullName evidence="2">Uncharacterized protein</fullName>
    </submittedName>
</protein>
<organism evidence="2 4">
    <name type="scientific">Anaerotruncus colihominis</name>
    <dbReference type="NCBI Taxonomy" id="169435"/>
    <lineage>
        <taxon>Bacteria</taxon>
        <taxon>Bacillati</taxon>
        <taxon>Bacillota</taxon>
        <taxon>Clostridia</taxon>
        <taxon>Eubacteriales</taxon>
        <taxon>Oscillospiraceae</taxon>
        <taxon>Anaerotruncus</taxon>
    </lineage>
</organism>
<dbReference type="EMBL" id="CZBE01000027">
    <property type="protein sequence ID" value="CUQ12017.1"/>
    <property type="molecule type" value="Genomic_DNA"/>
</dbReference>
<evidence type="ECO:0000313" key="2">
    <source>
        <dbReference type="EMBL" id="CUQ12017.1"/>
    </source>
</evidence>
<dbReference type="Proteomes" id="UP000095765">
    <property type="component" value="Unassembled WGS sequence"/>
</dbReference>
<sequence>MARYLMTHSLLSSWLYSMASNPYEDMTTKRDPMAEFMSTLNREQTKPSGKMLNGITFENLVTAILRNAAEFDYCEMNEKTKEIRQFHIQTADHKWYDAAAKVAQTVSGGVLQYRANKTIVVGGLTLVLYGRLDCLKAGDIKDIKFSSSYDRGKYFSSTQHPTYFEIVPEAKTFTYLVSNGSEVWTERYYREETPSIIPTISDFLEWLDALELAPLYKKKWLAL</sequence>
<keyword evidence="1" id="KW-0732">Signal</keyword>
<name>A0A174TVL5_9FIRM</name>
<dbReference type="OrthoDB" id="1863069at2"/>
<evidence type="ECO:0000313" key="4">
    <source>
        <dbReference type="Proteomes" id="UP000095765"/>
    </source>
</evidence>
<dbReference type="AlphaFoldDB" id="A0A174TVL5"/>
<accession>A0A174TVL5</accession>
<reference evidence="2 4" key="1">
    <citation type="submission" date="2015-09" db="EMBL/GenBank/DDBJ databases">
        <authorList>
            <consortium name="Pathogen Informatics"/>
        </authorList>
    </citation>
    <scope>NUCLEOTIDE SEQUENCE [LARGE SCALE GENOMIC DNA]</scope>
    <source>
        <strain evidence="2 4">2789STDY5834939</strain>
    </source>
</reference>